<name>A0ABX6T3M2_9SPHN</name>
<gene>
    <name evidence="2" type="ORF">H9L15_07695</name>
</gene>
<sequence length="118" mass="12390">MIRSAYILIPLAALSALAAACAQQDAAGGTASAASSSSGRDCFNARNVSSFTPHGTDAVDIQVGVRRYYRLTFAGACQNINWVNRVALVSRSGSSFICSGMDAELIVKDSPMARNVAW</sequence>
<evidence type="ECO:0008006" key="4">
    <source>
        <dbReference type="Google" id="ProtNLM"/>
    </source>
</evidence>
<dbReference type="InterPro" id="IPR045500">
    <property type="entry name" value="DUF6491"/>
</dbReference>
<feature type="chain" id="PRO_5045304503" description="Lipoprotein" evidence="1">
    <location>
        <begin position="19"/>
        <end position="118"/>
    </location>
</feature>
<keyword evidence="1" id="KW-0732">Signal</keyword>
<proteinExistence type="predicted"/>
<dbReference type="Proteomes" id="UP000516134">
    <property type="component" value="Chromosome"/>
</dbReference>
<protein>
    <recommendedName>
        <fullName evidence="4">Lipoprotein</fullName>
    </recommendedName>
</protein>
<evidence type="ECO:0000256" key="1">
    <source>
        <dbReference type="SAM" id="SignalP"/>
    </source>
</evidence>
<dbReference type="RefSeq" id="WP_187713691.1">
    <property type="nucleotide sequence ID" value="NZ_CP060780.1"/>
</dbReference>
<dbReference type="PROSITE" id="PS51257">
    <property type="entry name" value="PROKAR_LIPOPROTEIN"/>
    <property type="match status" value="1"/>
</dbReference>
<keyword evidence="3" id="KW-1185">Reference proteome</keyword>
<reference evidence="2 3" key="1">
    <citation type="submission" date="2020-08" db="EMBL/GenBank/DDBJ databases">
        <title>Genome sequence of Sphingomonas daechungensis KACC 18115T.</title>
        <authorList>
            <person name="Hyun D.-W."/>
            <person name="Bae J.-W."/>
        </authorList>
    </citation>
    <scope>NUCLEOTIDE SEQUENCE [LARGE SCALE GENOMIC DNA]</scope>
    <source>
        <strain evidence="2 3">KACC 18115</strain>
    </source>
</reference>
<dbReference type="Pfam" id="PF20101">
    <property type="entry name" value="DUF6491"/>
    <property type="match status" value="1"/>
</dbReference>
<dbReference type="EMBL" id="CP060780">
    <property type="protein sequence ID" value="QNP42258.1"/>
    <property type="molecule type" value="Genomic_DNA"/>
</dbReference>
<organism evidence="2 3">
    <name type="scientific">Sphingomonas daechungensis</name>
    <dbReference type="NCBI Taxonomy" id="1176646"/>
    <lineage>
        <taxon>Bacteria</taxon>
        <taxon>Pseudomonadati</taxon>
        <taxon>Pseudomonadota</taxon>
        <taxon>Alphaproteobacteria</taxon>
        <taxon>Sphingomonadales</taxon>
        <taxon>Sphingomonadaceae</taxon>
        <taxon>Sphingomonas</taxon>
    </lineage>
</organism>
<evidence type="ECO:0000313" key="3">
    <source>
        <dbReference type="Proteomes" id="UP000516134"/>
    </source>
</evidence>
<accession>A0ABX6T3M2</accession>
<evidence type="ECO:0000313" key="2">
    <source>
        <dbReference type="EMBL" id="QNP42258.1"/>
    </source>
</evidence>
<feature type="signal peptide" evidence="1">
    <location>
        <begin position="1"/>
        <end position="18"/>
    </location>
</feature>